<protein>
    <submittedName>
        <fullName evidence="1">Uncharacterized protein</fullName>
    </submittedName>
</protein>
<evidence type="ECO:0000313" key="2">
    <source>
        <dbReference type="Proteomes" id="UP000092460"/>
    </source>
</evidence>
<name>A0A1B0BH92_9MUSC</name>
<keyword evidence="2" id="KW-1185">Reference proteome</keyword>
<dbReference type="EnsemblMetazoa" id="GPPI030008-RA">
    <property type="protein sequence ID" value="GPPI030008-PA"/>
    <property type="gene ID" value="GPPI030008"/>
</dbReference>
<dbReference type="Proteomes" id="UP000092460">
    <property type="component" value="Unassembled WGS sequence"/>
</dbReference>
<proteinExistence type="predicted"/>
<evidence type="ECO:0000313" key="1">
    <source>
        <dbReference type="EnsemblMetazoa" id="GPPI030008-PA"/>
    </source>
</evidence>
<dbReference type="AlphaFoldDB" id="A0A1B0BH92"/>
<reference evidence="2" key="1">
    <citation type="submission" date="2015-01" db="EMBL/GenBank/DDBJ databases">
        <authorList>
            <person name="Aksoy S."/>
            <person name="Warren W."/>
            <person name="Wilson R.K."/>
        </authorList>
    </citation>
    <scope>NUCLEOTIDE SEQUENCE [LARGE SCALE GENOMIC DNA]</scope>
    <source>
        <strain evidence="2">IAEA</strain>
    </source>
</reference>
<organism evidence="1 2">
    <name type="scientific">Glossina palpalis gambiensis</name>
    <dbReference type="NCBI Taxonomy" id="67801"/>
    <lineage>
        <taxon>Eukaryota</taxon>
        <taxon>Metazoa</taxon>
        <taxon>Ecdysozoa</taxon>
        <taxon>Arthropoda</taxon>
        <taxon>Hexapoda</taxon>
        <taxon>Insecta</taxon>
        <taxon>Pterygota</taxon>
        <taxon>Neoptera</taxon>
        <taxon>Endopterygota</taxon>
        <taxon>Diptera</taxon>
        <taxon>Brachycera</taxon>
        <taxon>Muscomorpha</taxon>
        <taxon>Hippoboscoidea</taxon>
        <taxon>Glossinidae</taxon>
        <taxon>Glossina</taxon>
    </lineage>
</organism>
<dbReference type="VEuPathDB" id="VectorBase:GPPI030008"/>
<dbReference type="EMBL" id="JXJN01014229">
    <property type="status" value="NOT_ANNOTATED_CDS"/>
    <property type="molecule type" value="Genomic_DNA"/>
</dbReference>
<reference evidence="1" key="2">
    <citation type="submission" date="2020-05" db="UniProtKB">
        <authorList>
            <consortium name="EnsemblMetazoa"/>
        </authorList>
    </citation>
    <scope>IDENTIFICATION</scope>
    <source>
        <strain evidence="1">IAEA</strain>
    </source>
</reference>
<accession>A0A1B0BH92</accession>
<sequence length="103" mass="12004">MMKLVVFSPTTAKQRLPCTPVITTFDTQPEDAERNGWANYTVFHFDIQYLIQFKSSLAFLSTLGQFKSQFYVNVKFLYSNTLWLISISKLRMTTTVNMLYTKP</sequence>